<evidence type="ECO:0000259" key="2">
    <source>
        <dbReference type="Pfam" id="PF09851"/>
    </source>
</evidence>
<name>A0A1A6C678_9GAMM</name>
<evidence type="ECO:0000313" key="3">
    <source>
        <dbReference type="EMBL" id="OBS10067.1"/>
    </source>
</evidence>
<evidence type="ECO:0000313" key="4">
    <source>
        <dbReference type="Proteomes" id="UP000029273"/>
    </source>
</evidence>
<dbReference type="OrthoDB" id="1123500at2"/>
<keyword evidence="1" id="KW-1133">Transmembrane helix</keyword>
<keyword evidence="1" id="KW-0812">Transmembrane</keyword>
<dbReference type="Pfam" id="PF09851">
    <property type="entry name" value="SHOCT"/>
    <property type="match status" value="1"/>
</dbReference>
<feature type="domain" description="SHOCT" evidence="2">
    <location>
        <begin position="56"/>
        <end position="79"/>
    </location>
</feature>
<gene>
    <name evidence="3" type="ORF">Thpro_021117</name>
</gene>
<dbReference type="Proteomes" id="UP000029273">
    <property type="component" value="Unassembled WGS sequence"/>
</dbReference>
<dbReference type="InterPro" id="IPR018649">
    <property type="entry name" value="SHOCT"/>
</dbReference>
<evidence type="ECO:0000256" key="1">
    <source>
        <dbReference type="SAM" id="Phobius"/>
    </source>
</evidence>
<keyword evidence="4" id="KW-1185">Reference proteome</keyword>
<dbReference type="RefSeq" id="WP_065089332.1">
    <property type="nucleotide sequence ID" value="NZ_JQSG02000002.1"/>
</dbReference>
<accession>A0A1A6C678</accession>
<dbReference type="AlphaFoldDB" id="A0A1A6C678"/>
<proteinExistence type="predicted"/>
<organism evidence="3 4">
    <name type="scientific">Acidihalobacter prosperus</name>
    <dbReference type="NCBI Taxonomy" id="160660"/>
    <lineage>
        <taxon>Bacteria</taxon>
        <taxon>Pseudomonadati</taxon>
        <taxon>Pseudomonadota</taxon>
        <taxon>Gammaproteobacteria</taxon>
        <taxon>Chromatiales</taxon>
        <taxon>Ectothiorhodospiraceae</taxon>
        <taxon>Acidihalobacter</taxon>
    </lineage>
</organism>
<reference evidence="3 4" key="1">
    <citation type="journal article" date="2014" name="Genome Announc.">
        <title>Draft Genome Sequence of the Iron-Oxidizing, Acidophilic, and Halotolerant 'Thiobacillus prosperus' Type Strain DSM 5130.</title>
        <authorList>
            <person name="Ossandon F.J."/>
            <person name="Cardenas J.P."/>
            <person name="Corbett M."/>
            <person name="Quatrini R."/>
            <person name="Holmes D.S."/>
            <person name="Watkin E."/>
        </authorList>
    </citation>
    <scope>NUCLEOTIDE SEQUENCE [LARGE SCALE GENOMIC DNA]</scope>
    <source>
        <strain evidence="3 4">DSM 5130</strain>
    </source>
</reference>
<protein>
    <recommendedName>
        <fullName evidence="2">SHOCT domain-containing protein</fullName>
    </recommendedName>
</protein>
<dbReference type="EMBL" id="JQSG02000002">
    <property type="protein sequence ID" value="OBS10067.1"/>
    <property type="molecule type" value="Genomic_DNA"/>
</dbReference>
<sequence length="80" mass="8974">MSEYGWGMGGFGLWGGLMMVLVWGALIVLVVAIAKWLLGGRAAHTPHARSGNSAQDILDERYARGEIDREEYLQRREDLR</sequence>
<keyword evidence="1" id="KW-0472">Membrane</keyword>
<comment type="caution">
    <text evidence="3">The sequence shown here is derived from an EMBL/GenBank/DDBJ whole genome shotgun (WGS) entry which is preliminary data.</text>
</comment>
<feature type="transmembrane region" description="Helical" evidence="1">
    <location>
        <begin position="12"/>
        <end position="38"/>
    </location>
</feature>